<feature type="compositionally biased region" description="Basic and acidic residues" evidence="1">
    <location>
        <begin position="321"/>
        <end position="339"/>
    </location>
</feature>
<keyword evidence="4" id="KW-1185">Reference proteome</keyword>
<name>A0A7D6CPG3_9EURY</name>
<evidence type="ECO:0000256" key="1">
    <source>
        <dbReference type="SAM" id="MobiDB-lite"/>
    </source>
</evidence>
<dbReference type="InterPro" id="IPR025646">
    <property type="entry name" value="DUF4350"/>
</dbReference>
<dbReference type="Gene3D" id="3.40.50.880">
    <property type="match status" value="1"/>
</dbReference>
<evidence type="ECO:0000313" key="3">
    <source>
        <dbReference type="EMBL" id="QLK26792.1"/>
    </source>
</evidence>
<dbReference type="KEGG" id="nay:HYG81_04030"/>
<dbReference type="OrthoDB" id="372296at2157"/>
<sequence length="374" mass="40027">MTWHAGVLKDGEVVWPRALLVALAVATVVALGVLAATSAAAFSPYNPSWDGTTDLSDSLEDDPAVESELVRDAARYEAFANESAANGTVAFVVAPDEPYADEDAARIREYVESGGTLVVLESFGENGNSLLADVGADARVDGRLVRDEYNHDGGPAMPVATGVENHSMTTGVDRLTLNYATAVEPGSENTTVLAETSNVSYLTEDDERLGQEAELGSYPVATVENVSSGEVVVIGDPSIVINSMYTRSDNERFVRELYEGNDRVLLDVSHVSDIPPLAAAVLTVRSVRPLQALIGAGGIAAIAALSSQRVRSIGARVRRLGSGDRSGDAPRERHRSDSLLSDEERVAILRQRHPDWDDDQIRRVIGGRNRDDSD</sequence>
<dbReference type="GeneID" id="56142345"/>
<dbReference type="SUPFAM" id="SSF52317">
    <property type="entry name" value="Class I glutamine amidotransferase-like"/>
    <property type="match status" value="1"/>
</dbReference>
<protein>
    <submittedName>
        <fullName evidence="3">DUF4350 domain-containing protein</fullName>
    </submittedName>
</protein>
<dbReference type="RefSeq" id="WP_180841963.1">
    <property type="nucleotide sequence ID" value="NZ_CP059154.1"/>
</dbReference>
<dbReference type="Pfam" id="PF14258">
    <property type="entry name" value="DUF4350"/>
    <property type="match status" value="1"/>
</dbReference>
<feature type="domain" description="DUF4350" evidence="2">
    <location>
        <begin position="44"/>
        <end position="256"/>
    </location>
</feature>
<evidence type="ECO:0000259" key="2">
    <source>
        <dbReference type="Pfam" id="PF14258"/>
    </source>
</evidence>
<dbReference type="AlphaFoldDB" id="A0A7D6CPG3"/>
<feature type="region of interest" description="Disordered" evidence="1">
    <location>
        <begin position="319"/>
        <end position="339"/>
    </location>
</feature>
<reference evidence="3 4" key="1">
    <citation type="submission" date="2020-07" db="EMBL/GenBank/DDBJ databases">
        <title>Natrinema (YPL30) sp. nov. and Haloterrigena xxxxxx (YPL8) sp. nov., isolated from a salt mine.</title>
        <authorList>
            <person name="Cui H."/>
        </authorList>
    </citation>
    <scope>NUCLEOTIDE SEQUENCE [LARGE SCALE GENOMIC DNA]</scope>
    <source>
        <strain evidence="3 4">YPL13</strain>
    </source>
</reference>
<proteinExistence type="predicted"/>
<dbReference type="EMBL" id="CP059154">
    <property type="protein sequence ID" value="QLK26792.1"/>
    <property type="molecule type" value="Genomic_DNA"/>
</dbReference>
<dbReference type="InterPro" id="IPR029062">
    <property type="entry name" value="Class_I_gatase-like"/>
</dbReference>
<evidence type="ECO:0000313" key="4">
    <source>
        <dbReference type="Proteomes" id="UP000510869"/>
    </source>
</evidence>
<gene>
    <name evidence="3" type="ORF">HYG81_04030</name>
</gene>
<accession>A0A7D6CPG3</accession>
<dbReference type="Proteomes" id="UP000510869">
    <property type="component" value="Chromosome"/>
</dbReference>
<organism evidence="3 4">
    <name type="scientific">Natrinema zhouii</name>
    <dbReference type="NCBI Taxonomy" id="1710539"/>
    <lineage>
        <taxon>Archaea</taxon>
        <taxon>Methanobacteriati</taxon>
        <taxon>Methanobacteriota</taxon>
        <taxon>Stenosarchaea group</taxon>
        <taxon>Halobacteria</taxon>
        <taxon>Halobacteriales</taxon>
        <taxon>Natrialbaceae</taxon>
        <taxon>Natrinema</taxon>
    </lineage>
</organism>